<evidence type="ECO:0000313" key="2">
    <source>
        <dbReference type="EMBL" id="SPU44225.1"/>
    </source>
</evidence>
<dbReference type="InterPro" id="IPR053802">
    <property type="entry name" value="DUF6950"/>
</dbReference>
<evidence type="ECO:0000313" key="3">
    <source>
        <dbReference type="Proteomes" id="UP000250358"/>
    </source>
</evidence>
<proteinExistence type="predicted"/>
<dbReference type="Proteomes" id="UP000250358">
    <property type="component" value="Unassembled WGS sequence"/>
</dbReference>
<accession>A0A2X1C701</accession>
<dbReference type="EMBL" id="UAQM01000011">
    <property type="protein sequence ID" value="SPU44225.1"/>
    <property type="molecule type" value="Genomic_DNA"/>
</dbReference>
<gene>
    <name evidence="2" type="ORF">NCTC11165_01627</name>
</gene>
<feature type="domain" description="DUF6950" evidence="1">
    <location>
        <begin position="4"/>
        <end position="121"/>
    </location>
</feature>
<dbReference type="AlphaFoldDB" id="A0A2X1C701"/>
<evidence type="ECO:0000259" key="1">
    <source>
        <dbReference type="Pfam" id="PF22262"/>
    </source>
</evidence>
<dbReference type="RefSeq" id="WP_128115620.1">
    <property type="nucleotide sequence ID" value="NZ_UAQM01000011.1"/>
</dbReference>
<dbReference type="Pfam" id="PF22262">
    <property type="entry name" value="DUF6950"/>
    <property type="match status" value="1"/>
</dbReference>
<name>A0A2X1C701_BREDI</name>
<protein>
    <recommendedName>
        <fullName evidence="1">DUF6950 domain-containing protein</fullName>
    </recommendedName>
</protein>
<organism evidence="2 3">
    <name type="scientific">Brevundimonas diminuta</name>
    <name type="common">Pseudomonas diminuta</name>
    <dbReference type="NCBI Taxonomy" id="293"/>
    <lineage>
        <taxon>Bacteria</taxon>
        <taxon>Pseudomonadati</taxon>
        <taxon>Pseudomonadota</taxon>
        <taxon>Alphaproteobacteria</taxon>
        <taxon>Caulobacterales</taxon>
        <taxon>Caulobacteraceae</taxon>
        <taxon>Brevundimonas</taxon>
    </lineage>
</organism>
<sequence>MNIWDERVRVAQQCAARFIGKPLDFKQYDCVRQARYVMHLRKQSTGLLKGVKWGSEAGAYRAMRKLGFASLIDGVDAAGLLAIPFSMIRPADLVAMPGDDAFGCSIGVYLGDGYVSGYQDGADVGVSIKLAPDFVPLKVWMV</sequence>
<reference evidence="2 3" key="1">
    <citation type="submission" date="2018-06" db="EMBL/GenBank/DDBJ databases">
        <authorList>
            <consortium name="Pathogen Informatics"/>
            <person name="Doyle S."/>
        </authorList>
    </citation>
    <scope>NUCLEOTIDE SEQUENCE [LARGE SCALE GENOMIC DNA]</scope>
    <source>
        <strain evidence="2 3">NCTC11165</strain>
    </source>
</reference>